<gene>
    <name evidence="3" type="ORF">LAQU0_S03e08680g</name>
</gene>
<dbReference type="Proteomes" id="UP000236544">
    <property type="component" value="Unassembled WGS sequence"/>
</dbReference>
<dbReference type="Pfam" id="PF07683">
    <property type="entry name" value="CobW_C"/>
    <property type="match status" value="1"/>
</dbReference>
<dbReference type="SUPFAM" id="SSF90002">
    <property type="entry name" value="Hypothetical protein YjiA, C-terminal domain"/>
    <property type="match status" value="1"/>
</dbReference>
<dbReference type="Pfam" id="PF02492">
    <property type="entry name" value="cobW"/>
    <property type="match status" value="2"/>
</dbReference>
<evidence type="ECO:0000313" key="4">
    <source>
        <dbReference type="Proteomes" id="UP000236544"/>
    </source>
</evidence>
<dbReference type="InterPro" id="IPR003495">
    <property type="entry name" value="CobW/HypB/UreG_nucleotide-bd"/>
</dbReference>
<name>A0A0P1KS44_9SACH</name>
<keyword evidence="4" id="KW-1185">Reference proteome</keyword>
<reference evidence="4" key="1">
    <citation type="submission" date="2015-10" db="EMBL/GenBank/DDBJ databases">
        <authorList>
            <person name="Devillers H."/>
        </authorList>
    </citation>
    <scope>NUCLEOTIDE SEQUENCE [LARGE SCALE GENOMIC DNA]</scope>
</reference>
<dbReference type="InterPro" id="IPR011629">
    <property type="entry name" value="CobW-like_C"/>
</dbReference>
<feature type="region of interest" description="Disordered" evidence="1">
    <location>
        <begin position="332"/>
        <end position="391"/>
    </location>
</feature>
<evidence type="ECO:0000256" key="1">
    <source>
        <dbReference type="SAM" id="MobiDB-lite"/>
    </source>
</evidence>
<evidence type="ECO:0000313" key="3">
    <source>
        <dbReference type="EMBL" id="CUS21701.1"/>
    </source>
</evidence>
<feature type="compositionally biased region" description="Acidic residues" evidence="1">
    <location>
        <begin position="333"/>
        <end position="366"/>
    </location>
</feature>
<dbReference type="Gene3D" id="3.40.50.300">
    <property type="entry name" value="P-loop containing nucleotide triphosphate hydrolases"/>
    <property type="match status" value="1"/>
</dbReference>
<organism evidence="3 4">
    <name type="scientific">Lachancea quebecensis</name>
    <dbReference type="NCBI Taxonomy" id="1654605"/>
    <lineage>
        <taxon>Eukaryota</taxon>
        <taxon>Fungi</taxon>
        <taxon>Dikarya</taxon>
        <taxon>Ascomycota</taxon>
        <taxon>Saccharomycotina</taxon>
        <taxon>Saccharomycetes</taxon>
        <taxon>Saccharomycetales</taxon>
        <taxon>Saccharomycetaceae</taxon>
        <taxon>Lachancea</taxon>
    </lineage>
</organism>
<dbReference type="AlphaFoldDB" id="A0A0P1KS44"/>
<feature type="compositionally biased region" description="Polar residues" evidence="1">
    <location>
        <begin position="552"/>
        <end position="568"/>
    </location>
</feature>
<dbReference type="InterPro" id="IPR027417">
    <property type="entry name" value="P-loop_NTPase"/>
</dbReference>
<dbReference type="PANTHER" id="PTHR43603">
    <property type="entry name" value="COBW DOMAIN-CONTAINING PROTEIN DDB_G0274527"/>
    <property type="match status" value="1"/>
</dbReference>
<dbReference type="SMART" id="SM00833">
    <property type="entry name" value="CobW_C"/>
    <property type="match status" value="1"/>
</dbReference>
<feature type="domain" description="CobW C-terminal" evidence="2">
    <location>
        <begin position="299"/>
        <end position="487"/>
    </location>
</feature>
<feature type="region of interest" description="Disordered" evidence="1">
    <location>
        <begin position="529"/>
        <end position="568"/>
    </location>
</feature>
<proteinExistence type="predicted"/>
<feature type="compositionally biased region" description="Acidic residues" evidence="1">
    <location>
        <begin position="375"/>
        <end position="387"/>
    </location>
</feature>
<dbReference type="InterPro" id="IPR051927">
    <property type="entry name" value="Zn_Chap_cDPG_Synth"/>
</dbReference>
<dbReference type="OrthoDB" id="272672at2759"/>
<protein>
    <submittedName>
        <fullName evidence="3">LAQU0S03e08680g1_1</fullName>
    </submittedName>
</protein>
<dbReference type="SUPFAM" id="SSF52540">
    <property type="entry name" value="P-loop containing nucleoside triphosphate hydrolases"/>
    <property type="match status" value="1"/>
</dbReference>
<dbReference type="EMBL" id="LN890565">
    <property type="protein sequence ID" value="CUS21701.1"/>
    <property type="molecule type" value="Genomic_DNA"/>
</dbReference>
<dbReference type="CDD" id="cd03112">
    <property type="entry name" value="CobW-like"/>
    <property type="match status" value="1"/>
</dbReference>
<feature type="compositionally biased region" description="Acidic residues" evidence="1">
    <location>
        <begin position="529"/>
        <end position="542"/>
    </location>
</feature>
<evidence type="ECO:0000259" key="2">
    <source>
        <dbReference type="SMART" id="SM00833"/>
    </source>
</evidence>
<dbReference type="PANTHER" id="PTHR43603:SF1">
    <property type="entry name" value="ZINC-REGULATED GTPASE METALLOPROTEIN ACTIVATOR 1"/>
    <property type="match status" value="1"/>
</dbReference>
<accession>A0A0P1KS44</accession>
<sequence length="568" mass="63600">MPSDKKDSKAIPITLLSGFLGSGKTTLLEKILTTNHGFKIAVIINDMSELNIDSSLVQAHNVCQKEEKLIELQNGCICCTLRGDLLEELVGIGERGEFDYIVIESTGIAEPMQVAETFSVEFSDILLDTPGGIPESEERLLRKVSDMGGLQAIAKLDTCVTVIDALNFLSNIQTTEFLADRWGENGQGEAERTITDLMVDQIEFSDVIIINKKGMVSKKKLKEIKKMVKILNPVAKIIATDYCNVPLNSILDTKLHDFEKASLSAGWLQSINEMTVREGFGNKGGSVLTPKPETEEYGVNNFVYRRRRPFHPERLYDLIRDKFFVIEQAGADGMDEEEEEEEEEEEGSEEQSSESDMESELEAEDGEGARNNVEEKEEEDGEEYTEEEINKNRANSPFGKLLRSKGFFWLATRFVVRGEWSSAGPMLTLKGGLPWFAVSGLDDVPEEALELVKRDYEGEFGDRRNELVFIGLNINEKLLSEALDSCLLTDKEYKRFKNITCKHNALVADEKLSKVWDDGFEDWLIMGAGDEEEEDKEQEEGEEKNGKGEEGSQISVAMQISNSKGISV</sequence>